<gene>
    <name evidence="1" type="ORF">PYM288_LOCUS10133</name>
</gene>
<protein>
    <submittedName>
        <fullName evidence="1">Uncharacterized protein</fullName>
    </submittedName>
</protein>
<feature type="non-terminal residue" evidence="1">
    <location>
        <position position="28"/>
    </location>
</feature>
<evidence type="ECO:0000313" key="2">
    <source>
        <dbReference type="Proteomes" id="UP000663854"/>
    </source>
</evidence>
<proteinExistence type="predicted"/>
<sequence>MSVSKHHWKIHDVNMNAYDISGDSLATA</sequence>
<accession>A0A814AKL7</accession>
<name>A0A814AKL7_9BILA</name>
<evidence type="ECO:0000313" key="1">
    <source>
        <dbReference type="EMBL" id="CAF0913237.1"/>
    </source>
</evidence>
<reference evidence="1" key="1">
    <citation type="submission" date="2021-02" db="EMBL/GenBank/DDBJ databases">
        <authorList>
            <person name="Nowell W R."/>
        </authorList>
    </citation>
    <scope>NUCLEOTIDE SEQUENCE</scope>
</reference>
<comment type="caution">
    <text evidence="1">The sequence shown here is derived from an EMBL/GenBank/DDBJ whole genome shotgun (WGS) entry which is preliminary data.</text>
</comment>
<organism evidence="1 2">
    <name type="scientific">Rotaria sordida</name>
    <dbReference type="NCBI Taxonomy" id="392033"/>
    <lineage>
        <taxon>Eukaryota</taxon>
        <taxon>Metazoa</taxon>
        <taxon>Spiralia</taxon>
        <taxon>Gnathifera</taxon>
        <taxon>Rotifera</taxon>
        <taxon>Eurotatoria</taxon>
        <taxon>Bdelloidea</taxon>
        <taxon>Philodinida</taxon>
        <taxon>Philodinidae</taxon>
        <taxon>Rotaria</taxon>
    </lineage>
</organism>
<dbReference type="EMBL" id="CAJNOH010000156">
    <property type="protein sequence ID" value="CAF0913237.1"/>
    <property type="molecule type" value="Genomic_DNA"/>
</dbReference>
<dbReference type="AlphaFoldDB" id="A0A814AKL7"/>
<dbReference type="Proteomes" id="UP000663854">
    <property type="component" value="Unassembled WGS sequence"/>
</dbReference>